<comment type="caution">
    <text evidence="1">The sequence shown here is derived from an EMBL/GenBank/DDBJ whole genome shotgun (WGS) entry which is preliminary data.</text>
</comment>
<organism evidence="1 2">
    <name type="scientific">Cardiocondyla obscurior</name>
    <dbReference type="NCBI Taxonomy" id="286306"/>
    <lineage>
        <taxon>Eukaryota</taxon>
        <taxon>Metazoa</taxon>
        <taxon>Ecdysozoa</taxon>
        <taxon>Arthropoda</taxon>
        <taxon>Hexapoda</taxon>
        <taxon>Insecta</taxon>
        <taxon>Pterygota</taxon>
        <taxon>Neoptera</taxon>
        <taxon>Endopterygota</taxon>
        <taxon>Hymenoptera</taxon>
        <taxon>Apocrita</taxon>
        <taxon>Aculeata</taxon>
        <taxon>Formicoidea</taxon>
        <taxon>Formicidae</taxon>
        <taxon>Myrmicinae</taxon>
        <taxon>Cardiocondyla</taxon>
    </lineage>
</organism>
<dbReference type="AlphaFoldDB" id="A0AAW2EGK3"/>
<dbReference type="Proteomes" id="UP001430953">
    <property type="component" value="Unassembled WGS sequence"/>
</dbReference>
<name>A0AAW2EGK3_9HYME</name>
<reference evidence="1 2" key="1">
    <citation type="submission" date="2023-03" db="EMBL/GenBank/DDBJ databases">
        <title>High recombination rates correlate with genetic variation in Cardiocondyla obscurior ants.</title>
        <authorList>
            <person name="Errbii M."/>
        </authorList>
    </citation>
    <scope>NUCLEOTIDE SEQUENCE [LARGE SCALE GENOMIC DNA]</scope>
    <source>
        <strain evidence="1">Alpha-2009</strain>
        <tissue evidence="1">Whole body</tissue>
    </source>
</reference>
<accession>A0AAW2EGK3</accession>
<evidence type="ECO:0000313" key="2">
    <source>
        <dbReference type="Proteomes" id="UP001430953"/>
    </source>
</evidence>
<evidence type="ECO:0000313" key="1">
    <source>
        <dbReference type="EMBL" id="KAL0101471.1"/>
    </source>
</evidence>
<sequence length="225" mass="25635">MRNRSLHYFFLSFFFDERPVKRNPGRSRISFARERAQIAAQSPHPSRRGSDPYFLDRCESAGFITSGNRRTSLLRCLAALRNRAKHLAQREASISLSSLPLYLVAEFARRASRFFTAIGNEVAKVALRKAAGFCLTDFSSNGWERSRGPSGRNGNLSDRFFSPFTLRCPPRALPLRVICATKFRIRPRRLSFISRLEPGEIMRYQREAGCTRGGGLFPAYLHPSR</sequence>
<gene>
    <name evidence="1" type="ORF">PUN28_018951</name>
</gene>
<proteinExistence type="predicted"/>
<keyword evidence="2" id="KW-1185">Reference proteome</keyword>
<dbReference type="EMBL" id="JADYXP020000024">
    <property type="protein sequence ID" value="KAL0101471.1"/>
    <property type="molecule type" value="Genomic_DNA"/>
</dbReference>
<protein>
    <submittedName>
        <fullName evidence="1">Uncharacterized protein</fullName>
    </submittedName>
</protein>